<organism evidence="9 10">
    <name type="scientific">Gardnerella vaginalis</name>
    <dbReference type="NCBI Taxonomy" id="2702"/>
    <lineage>
        <taxon>Bacteria</taxon>
        <taxon>Bacillati</taxon>
        <taxon>Actinomycetota</taxon>
        <taxon>Actinomycetes</taxon>
        <taxon>Bifidobacteriales</taxon>
        <taxon>Bifidobacteriaceae</taxon>
        <taxon>Gardnerella</taxon>
    </lineage>
</organism>
<keyword evidence="4" id="KW-1133">Transmembrane helix</keyword>
<dbReference type="InterPro" id="IPR001460">
    <property type="entry name" value="PCN-bd_Tpept"/>
</dbReference>
<gene>
    <name evidence="9" type="ORF">CG405_02940</name>
    <name evidence="7" type="ORF">QP177_00495</name>
    <name evidence="8" type="ORF">QP355_03220</name>
</gene>
<dbReference type="Gene3D" id="3.90.1310.10">
    <property type="entry name" value="Penicillin-binding protein 2a (Domain 2)"/>
    <property type="match status" value="1"/>
</dbReference>
<dbReference type="Pfam" id="PF00905">
    <property type="entry name" value="Transpeptidase"/>
    <property type="match status" value="1"/>
</dbReference>
<dbReference type="InterPro" id="IPR012338">
    <property type="entry name" value="Beta-lactam/transpept-like"/>
</dbReference>
<keyword evidence="3 4" id="KW-0472">Membrane</keyword>
<dbReference type="Proteomes" id="UP001238969">
    <property type="component" value="Unassembled WGS sequence"/>
</dbReference>
<sequence>MSRQIKQRFAKYSGKVNGVVNSIKDKVNRTSNSSGFSKTSKSLKDGISRVFSLLKLIKRKSQFTRFKKASTYNANSYEAYGSYNRSAANKTAAMNSTVFAKKCVIVAIIFAFVATCAIVKLSFIQLINARSTAQAAQAERIRTKPILARRGRILDTNGSVLAQSVERYNIIADPMNAQAFKPTPCTKQTAGNCHSINGKDVEGTGAVAVARLLAPILHMSSVEIGGKISGLGRYAVIKRNVKPSVKRAIDKLNLSGCVYAENSSERVYSSGPILGALIGSVKDAEESSRPEAKGRRGEIGESGLELSQDKVLTGTDGYQKYQGNNVGNEKIPGTVSEYKDAVNGNDIKLTIDSDVDWYVKKVLLDGMKQYKAGWGIAVVQDIRTGEILALEDTDDIKAGSSAARASVSKAVSQIFEPGSIGKVFAMAGMVQSGARQLSDKFSVPGTIDKQGQVFHDSHSHGIERLTLAGILKESSNVGMILAGEKYPNNKRYEFLSKFGIGQYTGLGLQGESPGLLPSVQAWDGRKQNTVLFGQGYATNALQITNAIATIANKGVRLQQSIIKSVIDPHGRVSEHKRPQATRVLDEHVASQMLNAMESTAESYKNFISINGYRVAAKSGTAEVAGFGGGLSSIVADCAGVIPVDNPRFAITVALSNPQGTFGVVAAAPLLKAIGEFLMQKYDVPVSTPRSNPIAVEW</sequence>
<protein>
    <submittedName>
        <fullName evidence="9">Penicillin-binding protein 2</fullName>
    </submittedName>
</protein>
<dbReference type="Gene3D" id="3.30.450.330">
    <property type="match status" value="1"/>
</dbReference>
<keyword evidence="4" id="KW-0812">Transmembrane</keyword>
<feature type="transmembrane region" description="Helical" evidence="4">
    <location>
        <begin position="103"/>
        <end position="124"/>
    </location>
</feature>
<evidence type="ECO:0000256" key="4">
    <source>
        <dbReference type="SAM" id="Phobius"/>
    </source>
</evidence>
<dbReference type="RefSeq" id="WP_004112286.1">
    <property type="nucleotide sequence ID" value="NZ_CP083171.1"/>
</dbReference>
<evidence type="ECO:0000313" key="11">
    <source>
        <dbReference type="Proteomes" id="UP001238969"/>
    </source>
</evidence>
<evidence type="ECO:0000259" key="5">
    <source>
        <dbReference type="Pfam" id="PF00905"/>
    </source>
</evidence>
<dbReference type="Proteomes" id="UP001240561">
    <property type="component" value="Unassembled WGS sequence"/>
</dbReference>
<reference evidence="9 10" key="1">
    <citation type="submission" date="2017-07" db="EMBL/GenBank/DDBJ databases">
        <title>A comparative genomics approach to explaining the enigmatic role of Gardnerella vaginalis in the vaginal microbiome.</title>
        <authorList>
            <person name="Vancuren S.J."/>
            <person name="Hill J.E."/>
        </authorList>
    </citation>
    <scope>NUCLEOTIDE SEQUENCE [LARGE SCALE GENOMIC DNA]</scope>
    <source>
        <strain evidence="9 10">WP023</strain>
    </source>
</reference>
<accession>A0A2I1KPM4</accession>
<dbReference type="AlphaFoldDB" id="A0A2I1KPM4"/>
<dbReference type="InterPro" id="IPR005311">
    <property type="entry name" value="PBP_dimer"/>
</dbReference>
<dbReference type="GO" id="GO:0005886">
    <property type="term" value="C:plasma membrane"/>
    <property type="evidence" value="ECO:0007669"/>
    <property type="project" value="TreeGrafter"/>
</dbReference>
<dbReference type="GO" id="GO:0071555">
    <property type="term" value="P:cell wall organization"/>
    <property type="evidence" value="ECO:0007669"/>
    <property type="project" value="TreeGrafter"/>
</dbReference>
<dbReference type="SUPFAM" id="SSF56601">
    <property type="entry name" value="beta-lactamase/transpeptidase-like"/>
    <property type="match status" value="1"/>
</dbReference>
<name>A0A2I1KPM4_GARVA</name>
<dbReference type="InterPro" id="IPR050515">
    <property type="entry name" value="Beta-lactam/transpept"/>
</dbReference>
<evidence type="ECO:0000313" key="10">
    <source>
        <dbReference type="Proteomes" id="UP000258379"/>
    </source>
</evidence>
<dbReference type="EMBL" id="JASOGJ010000001">
    <property type="protein sequence ID" value="MDK6695060.1"/>
    <property type="molecule type" value="Genomic_DNA"/>
</dbReference>
<evidence type="ECO:0000313" key="9">
    <source>
        <dbReference type="EMBL" id="RFT29698.1"/>
    </source>
</evidence>
<dbReference type="EMBL" id="NNRU01000002">
    <property type="protein sequence ID" value="RFT29698.1"/>
    <property type="molecule type" value="Genomic_DNA"/>
</dbReference>
<evidence type="ECO:0000256" key="1">
    <source>
        <dbReference type="ARBA" id="ARBA00004370"/>
    </source>
</evidence>
<dbReference type="GO" id="GO:0008658">
    <property type="term" value="F:penicillin binding"/>
    <property type="evidence" value="ECO:0007669"/>
    <property type="project" value="InterPro"/>
</dbReference>
<dbReference type="PANTHER" id="PTHR30627">
    <property type="entry name" value="PEPTIDOGLYCAN D,D-TRANSPEPTIDASE"/>
    <property type="match status" value="1"/>
</dbReference>
<dbReference type="SUPFAM" id="SSF56519">
    <property type="entry name" value="Penicillin binding protein dimerisation domain"/>
    <property type="match status" value="1"/>
</dbReference>
<feature type="domain" description="Penicillin-binding protein transpeptidase" evidence="5">
    <location>
        <begin position="375"/>
        <end position="673"/>
    </location>
</feature>
<dbReference type="InterPro" id="IPR036138">
    <property type="entry name" value="PBP_dimer_sf"/>
</dbReference>
<dbReference type="Proteomes" id="UP000258379">
    <property type="component" value="Unassembled WGS sequence"/>
</dbReference>
<evidence type="ECO:0000256" key="2">
    <source>
        <dbReference type="ARBA" id="ARBA00007171"/>
    </source>
</evidence>
<reference evidence="11 12" key="2">
    <citation type="submission" date="2023-05" db="EMBL/GenBank/DDBJ databases">
        <title>Cataloging the Phylogenetic Diversity of Human Bladder Bacteria.</title>
        <authorList>
            <person name="Du J."/>
        </authorList>
    </citation>
    <scope>NUCLEOTIDE SEQUENCE [LARGE SCALE GENOMIC DNA]</scope>
    <source>
        <strain evidence="8 11">UMB6972</strain>
        <strain evidence="7 12">UMB9230</strain>
    </source>
</reference>
<evidence type="ECO:0000256" key="3">
    <source>
        <dbReference type="ARBA" id="ARBA00023136"/>
    </source>
</evidence>
<comment type="subcellular location">
    <subcellularLocation>
        <location evidence="1">Membrane</location>
    </subcellularLocation>
</comment>
<evidence type="ECO:0000259" key="6">
    <source>
        <dbReference type="Pfam" id="PF03717"/>
    </source>
</evidence>
<evidence type="ECO:0000313" key="12">
    <source>
        <dbReference type="Proteomes" id="UP001240561"/>
    </source>
</evidence>
<dbReference type="EMBL" id="JASOLZ010000003">
    <property type="protein sequence ID" value="MDK6861652.1"/>
    <property type="molecule type" value="Genomic_DNA"/>
</dbReference>
<comment type="similarity">
    <text evidence="2">Belongs to the transpeptidase family.</text>
</comment>
<dbReference type="Pfam" id="PF03717">
    <property type="entry name" value="PBP_dimer"/>
    <property type="match status" value="1"/>
</dbReference>
<feature type="domain" description="Penicillin-binding protein dimerisation" evidence="6">
    <location>
        <begin position="146"/>
        <end position="329"/>
    </location>
</feature>
<comment type="caution">
    <text evidence="9">The sequence shown here is derived from an EMBL/GenBank/DDBJ whole genome shotgun (WGS) entry which is preliminary data.</text>
</comment>
<dbReference type="PANTHER" id="PTHR30627:SF1">
    <property type="entry name" value="PEPTIDOGLYCAN D,D-TRANSPEPTIDASE FTSI"/>
    <property type="match status" value="1"/>
</dbReference>
<evidence type="ECO:0000313" key="8">
    <source>
        <dbReference type="EMBL" id="MDK6861652.1"/>
    </source>
</evidence>
<evidence type="ECO:0000313" key="7">
    <source>
        <dbReference type="EMBL" id="MDK6695060.1"/>
    </source>
</evidence>
<proteinExistence type="inferred from homology"/>
<dbReference type="Gene3D" id="3.40.710.10">
    <property type="entry name" value="DD-peptidase/beta-lactamase superfamily"/>
    <property type="match status" value="1"/>
</dbReference>